<dbReference type="SUPFAM" id="SSF55931">
    <property type="entry name" value="Glutamine synthetase/guanido kinase"/>
    <property type="match status" value="1"/>
</dbReference>
<comment type="catalytic activity">
    <reaction evidence="4">
        <text>L-cysteine + L-glutamate + ATP = gamma-L-glutamyl-L-cysteine + ADP + phosphate + H(+)</text>
        <dbReference type="Rhea" id="RHEA:13285"/>
        <dbReference type="ChEBI" id="CHEBI:15378"/>
        <dbReference type="ChEBI" id="CHEBI:29985"/>
        <dbReference type="ChEBI" id="CHEBI:30616"/>
        <dbReference type="ChEBI" id="CHEBI:35235"/>
        <dbReference type="ChEBI" id="CHEBI:43474"/>
        <dbReference type="ChEBI" id="CHEBI:58173"/>
        <dbReference type="ChEBI" id="CHEBI:456216"/>
        <dbReference type="EC" id="6.3.2.2"/>
    </reaction>
</comment>
<dbReference type="InterPro" id="IPR006336">
    <property type="entry name" value="GCS2"/>
</dbReference>
<dbReference type="RefSeq" id="WP_336808585.1">
    <property type="nucleotide sequence ID" value="NZ_JBBBNY010000013.1"/>
</dbReference>
<name>A0ABU8JF87_9GAMM</name>
<dbReference type="InterPro" id="IPR014746">
    <property type="entry name" value="Gln_synth/guanido_kin_cat_dom"/>
</dbReference>
<evidence type="ECO:0000256" key="4">
    <source>
        <dbReference type="HAMAP-Rule" id="MF_01609"/>
    </source>
</evidence>
<evidence type="ECO:0000256" key="2">
    <source>
        <dbReference type="ARBA" id="ARBA00022741"/>
    </source>
</evidence>
<comment type="function">
    <text evidence="4">ATP-dependent carboxylate-amine ligase which exhibits weak glutamate--cysteine ligase activity.</text>
</comment>
<dbReference type="InterPro" id="IPR011793">
    <property type="entry name" value="YbdK"/>
</dbReference>
<dbReference type="EC" id="6.3.2.2" evidence="4"/>
<reference evidence="5 6" key="1">
    <citation type="journal article" date="2014" name="Int. J. Syst. Evol. Microbiol.">
        <title>Fulvimonas yonginensis sp. nov., isolated from greenhouse soil, and emended description of the genus Fulvimonas.</title>
        <authorList>
            <person name="Ahn J.H."/>
            <person name="Kim S.J."/>
            <person name="Weon H.Y."/>
            <person name="Hong S.B."/>
            <person name="Seok S.J."/>
            <person name="Kwon S.W."/>
        </authorList>
    </citation>
    <scope>NUCLEOTIDE SEQUENCE [LARGE SCALE GENOMIC DNA]</scope>
    <source>
        <strain evidence="5 6">KACC 16952</strain>
    </source>
</reference>
<comment type="similarity">
    <text evidence="4">Belongs to the glutamate--cysteine ligase type 2 family. YbdK subfamily.</text>
</comment>
<evidence type="ECO:0000313" key="5">
    <source>
        <dbReference type="EMBL" id="MEI7037944.1"/>
    </source>
</evidence>
<dbReference type="NCBIfam" id="TIGR02050">
    <property type="entry name" value="gshA_cyan_rel"/>
    <property type="match status" value="1"/>
</dbReference>
<protein>
    <recommendedName>
        <fullName evidence="4">Putative glutamate--cysteine ligase 2</fullName>
        <ecNumber evidence="4">6.3.2.2</ecNumber>
    </recommendedName>
    <alternativeName>
        <fullName evidence="4">Gamma-glutamylcysteine synthetase 2</fullName>
        <shortName evidence="4">GCS 2</shortName>
        <shortName evidence="4">Gamma-GCS 2</shortName>
    </alternativeName>
</protein>
<keyword evidence="2 4" id="KW-0547">Nucleotide-binding</keyword>
<organism evidence="5 6">
    <name type="scientific">Fulvimonas yonginensis</name>
    <dbReference type="NCBI Taxonomy" id="1495200"/>
    <lineage>
        <taxon>Bacteria</taxon>
        <taxon>Pseudomonadati</taxon>
        <taxon>Pseudomonadota</taxon>
        <taxon>Gammaproteobacteria</taxon>
        <taxon>Lysobacterales</taxon>
        <taxon>Rhodanobacteraceae</taxon>
        <taxon>Fulvimonas</taxon>
    </lineage>
</organism>
<evidence type="ECO:0000256" key="1">
    <source>
        <dbReference type="ARBA" id="ARBA00022598"/>
    </source>
</evidence>
<keyword evidence="6" id="KW-1185">Reference proteome</keyword>
<keyword evidence="3 4" id="KW-0067">ATP-binding</keyword>
<proteinExistence type="inferred from homology"/>
<gene>
    <name evidence="5" type="ORF">WAT24_14335</name>
</gene>
<dbReference type="Gene3D" id="3.30.590.20">
    <property type="match status" value="1"/>
</dbReference>
<comment type="caution">
    <text evidence="5">The sequence shown here is derived from an EMBL/GenBank/DDBJ whole genome shotgun (WGS) entry which is preliminary data.</text>
</comment>
<keyword evidence="1 4" id="KW-0436">Ligase</keyword>
<dbReference type="PANTHER" id="PTHR36510:SF1">
    <property type="entry name" value="GLUTAMATE--CYSTEINE LIGASE 2-RELATED"/>
    <property type="match status" value="1"/>
</dbReference>
<dbReference type="InterPro" id="IPR050141">
    <property type="entry name" value="GCL_type2/YbdK_subfam"/>
</dbReference>
<dbReference type="GO" id="GO:0016874">
    <property type="term" value="F:ligase activity"/>
    <property type="evidence" value="ECO:0007669"/>
    <property type="project" value="UniProtKB-KW"/>
</dbReference>
<dbReference type="EMBL" id="JBBBNY010000013">
    <property type="protein sequence ID" value="MEI7037944.1"/>
    <property type="molecule type" value="Genomic_DNA"/>
</dbReference>
<evidence type="ECO:0000313" key="6">
    <source>
        <dbReference type="Proteomes" id="UP001381174"/>
    </source>
</evidence>
<evidence type="ECO:0000256" key="3">
    <source>
        <dbReference type="ARBA" id="ARBA00022840"/>
    </source>
</evidence>
<dbReference type="HAMAP" id="MF_01609">
    <property type="entry name" value="Glu_cys_ligase_2"/>
    <property type="match status" value="1"/>
</dbReference>
<sequence>MITLGIEEEVQVVDGRGQLVAHDLAAGLAEHATPEGMLDREIHRCVIELKTRVCGSVDELLAALRTVRAAARRKAGAQGQRILIAGLHPTAYWQEQPLHEGPDWPHYARLVAEYQDVARAAFSFGMHLHLGFADGTPRMPIMNRLRHVLPEVLALSASSPFFEGRDTGLHSWRHGLLDRYPRMGTPDIWSSERHYASHVERLRRVGCIHADQALWQDIRLHHRYGTLEVRIMDAHPDLERIGLIATLLKWEAETLEEELRDGRQGLVWERACIEENKWRARRYGLGAQWIDWDRDEASSTGVHFERWWRRLAPRAAGHAERAYWERRLADALTAGTFADELRARVACDADWAATLRWMADRAEEPAPALASVGGWA</sequence>
<accession>A0ABU8JF87</accession>
<dbReference type="PANTHER" id="PTHR36510">
    <property type="entry name" value="GLUTAMATE--CYSTEINE LIGASE 2-RELATED"/>
    <property type="match status" value="1"/>
</dbReference>
<dbReference type="Proteomes" id="UP001381174">
    <property type="component" value="Unassembled WGS sequence"/>
</dbReference>
<dbReference type="Pfam" id="PF04107">
    <property type="entry name" value="GCS2"/>
    <property type="match status" value="1"/>
</dbReference>